<dbReference type="PANTHER" id="PTHR24401">
    <property type="entry name" value="SI:CH211-243P7.3-RELATED"/>
    <property type="match status" value="1"/>
</dbReference>
<dbReference type="HOGENOM" id="CLU_246466_0_0_1"/>
<feature type="region of interest" description="Disordered" evidence="1">
    <location>
        <begin position="1211"/>
        <end position="1235"/>
    </location>
</feature>
<evidence type="ECO:0000313" key="2">
    <source>
        <dbReference type="EMBL" id="EKC26691.1"/>
    </source>
</evidence>
<gene>
    <name evidence="2" type="ORF">CGI_10012876</name>
</gene>
<reference evidence="2" key="1">
    <citation type="journal article" date="2012" name="Nature">
        <title>The oyster genome reveals stress adaptation and complexity of shell formation.</title>
        <authorList>
            <person name="Zhang G."/>
            <person name="Fang X."/>
            <person name="Guo X."/>
            <person name="Li L."/>
            <person name="Luo R."/>
            <person name="Xu F."/>
            <person name="Yang P."/>
            <person name="Zhang L."/>
            <person name="Wang X."/>
            <person name="Qi H."/>
            <person name="Xiong Z."/>
            <person name="Que H."/>
            <person name="Xie Y."/>
            <person name="Holland P.W."/>
            <person name="Paps J."/>
            <person name="Zhu Y."/>
            <person name="Wu F."/>
            <person name="Chen Y."/>
            <person name="Wang J."/>
            <person name="Peng C."/>
            <person name="Meng J."/>
            <person name="Yang L."/>
            <person name="Liu J."/>
            <person name="Wen B."/>
            <person name="Zhang N."/>
            <person name="Huang Z."/>
            <person name="Zhu Q."/>
            <person name="Feng Y."/>
            <person name="Mount A."/>
            <person name="Hedgecock D."/>
            <person name="Xu Z."/>
            <person name="Liu Y."/>
            <person name="Domazet-Loso T."/>
            <person name="Du Y."/>
            <person name="Sun X."/>
            <person name="Zhang S."/>
            <person name="Liu B."/>
            <person name="Cheng P."/>
            <person name="Jiang X."/>
            <person name="Li J."/>
            <person name="Fan D."/>
            <person name="Wang W."/>
            <person name="Fu W."/>
            <person name="Wang T."/>
            <person name="Wang B."/>
            <person name="Zhang J."/>
            <person name="Peng Z."/>
            <person name="Li Y."/>
            <person name="Li N."/>
            <person name="Wang J."/>
            <person name="Chen M."/>
            <person name="He Y."/>
            <person name="Tan F."/>
            <person name="Song X."/>
            <person name="Zheng Q."/>
            <person name="Huang R."/>
            <person name="Yang H."/>
            <person name="Du X."/>
            <person name="Chen L."/>
            <person name="Yang M."/>
            <person name="Gaffney P.M."/>
            <person name="Wang S."/>
            <person name="Luo L."/>
            <person name="She Z."/>
            <person name="Ming Y."/>
            <person name="Huang W."/>
            <person name="Zhang S."/>
            <person name="Huang B."/>
            <person name="Zhang Y."/>
            <person name="Qu T."/>
            <person name="Ni P."/>
            <person name="Miao G."/>
            <person name="Wang J."/>
            <person name="Wang Q."/>
            <person name="Steinberg C.E."/>
            <person name="Wang H."/>
            <person name="Li N."/>
            <person name="Qian L."/>
            <person name="Zhang G."/>
            <person name="Li Y."/>
            <person name="Yang H."/>
            <person name="Liu X."/>
            <person name="Wang J."/>
            <person name="Yin Y."/>
            <person name="Wang J."/>
        </authorList>
    </citation>
    <scope>NUCLEOTIDE SEQUENCE [LARGE SCALE GENOMIC DNA]</scope>
    <source>
        <strain evidence="2">05x7-T-G4-1.051#20</strain>
    </source>
</reference>
<feature type="region of interest" description="Disordered" evidence="1">
    <location>
        <begin position="1529"/>
        <end position="1549"/>
    </location>
</feature>
<sequence length="1549" mass="174036">MEWPRPGGTPLMIRVPSAPGVSANADPHTKKLRARVARIWGDRRVQPIRSAMEWPRPGGTPLMIRVPSAPGVSANADPHTKKLRARVARIWGDRRVQPIRSAMEWPRPGGTPLMIRVPSAPGVSANADPHTKKLRARVARIWGDRRVQPIRSAMEWPRPGGTPLMIRVPSAPGVSANADPHTKKLRARVARIWGDRRVQPIRSAMEWPRPGGTPLMIRVPSAPGVSANADPHTKKLRARVARIWGDRRVQPIRSAMEWPRPGGTPLMIRVPSAPATMERKASGSKSVLKPALRRFSTGELIMRASPAAADYVVPPRTAQRPFLDALSVSSNARLMVKALGGPAAVKERQNVLAMHILQFGKYKGQTFKWLLENDLGWVTGVVAVFECKDKEIPNNPHSANKFRLVEYVRMFPEVTHHMLEKKKIVAEKERQKAEAPKVSIPSQTAPRPSPSAEDVLKDEDLVEAANNIETMEAISGDVMYSAWKQVLDLCDLKWISQALFRVNRQGKAEMKFDNIDRMWFYPPKPALVCTQPPAMDRYFARPIFLWMPKKLWRVRLTCPGKDCNGQELISSGIYRTLRRVLSLSGFYYMAAEYLECSICKKKLSSWNQDLLDQLDVGHRLQFPCILTRLMACDLEVVKMLRQRGLGNSVARLRQNLAELHGEENLKRTAHYLSDCQTFSTAQKRGLVTRTVFTPPPTPPRVPSCQWLTSVYCQDVLSRLEEVKAAITSVYGRILKVDSTKKVAKKLQGSAAETAAWATNVGNEYGQVLMSVLTAGEGAGLDSMFEGIQRRYSDANVNPPEVVYVDRDCCGSNFIGKKFQSWSATQVRLDIWHFMRRISSACTTESHALYPQFMRRLSGCIFYWSEEDLAALKLAKETQAMKEGMTVQGKEQEWLTKKELALHCRRTTRSPVEIRQQINELLEVFSGEQGRDMLGTPLLDADKARDVWESQQRHVDCIQDPPNVSLYTQTGTLKKGTKTLPTYRCARGSTSLESFHLHLNRFIPDPAFQHPRAYTGELIGVEYLYSQTGKVLQAIPEELAEEDQPTEEDQDHDEGFEEEDAEDDPTVPDANFEVAAVRPTGKPAASAVGPEASTARPPSSPRAVWQRGSPRSPAHAVRSPRTPTPSVTPDSWTPTKDQPTQRPEGGVSVPLEEENSDEDQLPEPTSGMQPVHDLADYLLQLRDCRTLTRTQQEQLAVLWDKLEPQDQRPAVFKPRARSSPKGRFMASKTGKSPVKANVEKTKRSFVGTGTGPASYPDANRYMEALVKRLTELYPSAIRRPGTPTITRWSLIQAAYNRIREVVMEDPRVSDLTGIQLLPLNQATLILWDRRRQARQEEVVLSQGIEISDPPVTAPQPLPPPLSKPATLLTSSAPAHRYQLPPNTAGQSHVRIRSPHRMPSPQMMPSPPRIIRHPVIAPGPVQYRYVLTQVPPNQTPQPAIPQYQEPEFNAQALSPLVSGSTACYRRKVEKRKRMGEYVRQYKPRRGPSQCSQCKKPKVAPSHRQYFGNWYCEETTGESYEDWAERMCLRGYTSRKRRQPPPDEEDPTADPP</sequence>
<dbReference type="EMBL" id="JH816695">
    <property type="protein sequence ID" value="EKC26691.1"/>
    <property type="molecule type" value="Genomic_DNA"/>
</dbReference>
<feature type="compositionally biased region" description="Acidic residues" evidence="1">
    <location>
        <begin position="1039"/>
        <end position="1065"/>
    </location>
</feature>
<dbReference type="InParanoid" id="K1QYT9"/>
<dbReference type="PANTHER" id="PTHR24401:SF29">
    <property type="entry name" value="SI:CH211-243P7.3-RELATED"/>
    <property type="match status" value="1"/>
</dbReference>
<accession>K1QYT9</accession>
<feature type="compositionally biased region" description="Low complexity" evidence="1">
    <location>
        <begin position="1116"/>
        <end position="1128"/>
    </location>
</feature>
<protein>
    <submittedName>
        <fullName evidence="2">Uncharacterized protein</fullName>
    </submittedName>
</protein>
<evidence type="ECO:0000256" key="1">
    <source>
        <dbReference type="SAM" id="MobiDB-lite"/>
    </source>
</evidence>
<name>K1QYT9_MAGGI</name>
<proteinExistence type="predicted"/>
<dbReference type="InterPro" id="IPR046616">
    <property type="entry name" value="DUF6729"/>
</dbReference>
<feature type="region of interest" description="Disordered" evidence="1">
    <location>
        <begin position="425"/>
        <end position="454"/>
    </location>
</feature>
<feature type="compositionally biased region" description="Acidic residues" evidence="1">
    <location>
        <begin position="1150"/>
        <end position="1160"/>
    </location>
</feature>
<dbReference type="Pfam" id="PF20499">
    <property type="entry name" value="DUF6729"/>
    <property type="match status" value="1"/>
</dbReference>
<feature type="region of interest" description="Disordered" evidence="1">
    <location>
        <begin position="1039"/>
        <end position="1166"/>
    </location>
</feature>
<feature type="compositionally biased region" description="Basic and acidic residues" evidence="1">
    <location>
        <begin position="425"/>
        <end position="435"/>
    </location>
</feature>
<feature type="compositionally biased region" description="Polar residues" evidence="1">
    <location>
        <begin position="1129"/>
        <end position="1140"/>
    </location>
</feature>
<feature type="compositionally biased region" description="Acidic residues" evidence="1">
    <location>
        <begin position="1539"/>
        <end position="1549"/>
    </location>
</feature>
<organism evidence="2">
    <name type="scientific">Magallana gigas</name>
    <name type="common">Pacific oyster</name>
    <name type="synonym">Crassostrea gigas</name>
    <dbReference type="NCBI Taxonomy" id="29159"/>
    <lineage>
        <taxon>Eukaryota</taxon>
        <taxon>Metazoa</taxon>
        <taxon>Spiralia</taxon>
        <taxon>Lophotrochozoa</taxon>
        <taxon>Mollusca</taxon>
        <taxon>Bivalvia</taxon>
        <taxon>Autobranchia</taxon>
        <taxon>Pteriomorphia</taxon>
        <taxon>Ostreida</taxon>
        <taxon>Ostreoidea</taxon>
        <taxon>Ostreidae</taxon>
        <taxon>Magallana</taxon>
    </lineage>
</organism>